<evidence type="ECO:0008006" key="3">
    <source>
        <dbReference type="Google" id="ProtNLM"/>
    </source>
</evidence>
<dbReference type="InterPro" id="IPR011033">
    <property type="entry name" value="PRC_barrel-like_sf"/>
</dbReference>
<dbReference type="RefSeq" id="WP_136456515.1">
    <property type="nucleotide sequence ID" value="NZ_SRSF01000001.1"/>
</dbReference>
<accession>A0A4S4NP54</accession>
<dbReference type="GO" id="GO:0019684">
    <property type="term" value="P:photosynthesis, light reaction"/>
    <property type="evidence" value="ECO:0007669"/>
    <property type="project" value="InterPro"/>
</dbReference>
<dbReference type="SUPFAM" id="SSF50346">
    <property type="entry name" value="PRC-barrel domain"/>
    <property type="match status" value="1"/>
</dbReference>
<organism evidence="1 2">
    <name type="scientific">Neolewinella litorea</name>
    <dbReference type="NCBI Taxonomy" id="2562452"/>
    <lineage>
        <taxon>Bacteria</taxon>
        <taxon>Pseudomonadati</taxon>
        <taxon>Bacteroidota</taxon>
        <taxon>Saprospiria</taxon>
        <taxon>Saprospirales</taxon>
        <taxon>Lewinellaceae</taxon>
        <taxon>Neolewinella</taxon>
    </lineage>
</organism>
<dbReference type="EMBL" id="SRSF01000001">
    <property type="protein sequence ID" value="THH41672.1"/>
    <property type="molecule type" value="Genomic_DNA"/>
</dbReference>
<name>A0A4S4NP54_9BACT</name>
<gene>
    <name evidence="1" type="ORF">E4021_03490</name>
</gene>
<reference evidence="1 2" key="1">
    <citation type="submission" date="2019-04" db="EMBL/GenBank/DDBJ databases">
        <title>Lewinella litorea sp. nov., isolated from a marine sand.</title>
        <authorList>
            <person name="Yoon J.-H."/>
        </authorList>
    </citation>
    <scope>NUCLEOTIDE SEQUENCE [LARGE SCALE GENOMIC DNA]</scope>
    <source>
        <strain evidence="1 2">HSMS-39</strain>
    </source>
</reference>
<evidence type="ECO:0000313" key="2">
    <source>
        <dbReference type="Proteomes" id="UP000308528"/>
    </source>
</evidence>
<dbReference type="Proteomes" id="UP000308528">
    <property type="component" value="Unassembled WGS sequence"/>
</dbReference>
<evidence type="ECO:0000313" key="1">
    <source>
        <dbReference type="EMBL" id="THH41672.1"/>
    </source>
</evidence>
<dbReference type="InterPro" id="IPR014747">
    <property type="entry name" value="Bac_photo_RC_H_C"/>
</dbReference>
<proteinExistence type="predicted"/>
<protein>
    <recommendedName>
        <fullName evidence="3">PRC-barrel domain-containing protein</fullName>
    </recommendedName>
</protein>
<keyword evidence="2" id="KW-1185">Reference proteome</keyword>
<dbReference type="GO" id="GO:0030077">
    <property type="term" value="C:plasma membrane light-harvesting complex"/>
    <property type="evidence" value="ECO:0007669"/>
    <property type="project" value="InterPro"/>
</dbReference>
<dbReference type="OrthoDB" id="1422173at2"/>
<dbReference type="AlphaFoldDB" id="A0A4S4NP54"/>
<sequence>MSTIVNDPNTRNDDNVRTTNSRLKFLDDISGYKVHHDDIDPRGYTVKLTSGETIGEVEGLLADMDAKLVRYIEVEIDDDIIDRHERGLYDDEDRHALIPVGLVHIDKSTNSVVVSGLGYDHLVDYPRSHRDRGYTTGYEIDTNDYLAGFHDYGNSYKRDRYASDDYRNADRLDDDFYTSDFYATRPSRNKM</sequence>
<comment type="caution">
    <text evidence="1">The sequence shown here is derived from an EMBL/GenBank/DDBJ whole genome shotgun (WGS) entry which is preliminary data.</text>
</comment>
<dbReference type="Gene3D" id="3.90.50.10">
    <property type="entry name" value="Photosynthetic Reaction Center, subunit H, domain 2"/>
    <property type="match status" value="1"/>
</dbReference>